<dbReference type="Proteomes" id="UP001165561">
    <property type="component" value="Unassembled WGS sequence"/>
</dbReference>
<accession>A0ABT5TYR4</accession>
<comment type="caution">
    <text evidence="4">The sequence shown here is derived from an EMBL/GenBank/DDBJ whole genome shotgun (WGS) entry which is preliminary data.</text>
</comment>
<dbReference type="SUPFAM" id="SSF101790">
    <property type="entry name" value="Aminomethyltransferase beta-barrel domain"/>
    <property type="match status" value="1"/>
</dbReference>
<dbReference type="InterPro" id="IPR013977">
    <property type="entry name" value="GcvT_C"/>
</dbReference>
<gene>
    <name evidence="4" type="ORF">PU560_12160</name>
</gene>
<proteinExistence type="predicted"/>
<name>A0ABT5TYR4_9MICO</name>
<dbReference type="InterPro" id="IPR017703">
    <property type="entry name" value="YgfZ/GCV_T_CS"/>
</dbReference>
<dbReference type="Gene3D" id="3.30.1360.120">
    <property type="entry name" value="Probable tRNA modification gtpase trme, domain 1"/>
    <property type="match status" value="1"/>
</dbReference>
<keyword evidence="5" id="KW-1185">Reference proteome</keyword>
<evidence type="ECO:0000313" key="4">
    <source>
        <dbReference type="EMBL" id="MDD9207213.1"/>
    </source>
</evidence>
<keyword evidence="1" id="KW-0809">Transit peptide</keyword>
<dbReference type="PANTHER" id="PTHR22602">
    <property type="entry name" value="TRANSFERASE CAF17, MITOCHONDRIAL-RELATED"/>
    <property type="match status" value="1"/>
</dbReference>
<evidence type="ECO:0000256" key="1">
    <source>
        <dbReference type="ARBA" id="ARBA00022946"/>
    </source>
</evidence>
<feature type="domain" description="Aminomethyltransferase C-terminal" evidence="3">
    <location>
        <begin position="282"/>
        <end position="343"/>
    </location>
</feature>
<dbReference type="InterPro" id="IPR045179">
    <property type="entry name" value="YgfZ/GcvT"/>
</dbReference>
<evidence type="ECO:0000256" key="2">
    <source>
        <dbReference type="SAM" id="MobiDB-lite"/>
    </source>
</evidence>
<dbReference type="EMBL" id="JARACI010001064">
    <property type="protein sequence ID" value="MDD9207213.1"/>
    <property type="molecule type" value="Genomic_DNA"/>
</dbReference>
<organism evidence="4 5">
    <name type="scientific">Georgenia halotolerans</name>
    <dbReference type="NCBI Taxonomy" id="3028317"/>
    <lineage>
        <taxon>Bacteria</taxon>
        <taxon>Bacillati</taxon>
        <taxon>Actinomycetota</taxon>
        <taxon>Actinomycetes</taxon>
        <taxon>Micrococcales</taxon>
        <taxon>Bogoriellaceae</taxon>
        <taxon>Georgenia</taxon>
    </lineage>
</organism>
<feature type="region of interest" description="Disordered" evidence="2">
    <location>
        <begin position="356"/>
        <end position="378"/>
    </location>
</feature>
<sequence>MTDLSTDAYRSPLLSRPGAVAGSGPDAGVAFHLGDPVHEQRALERGQAVVDLSHLGVVTVSGPDRISWLTTLSSQQLTGMTPGTSTELLLLAVHGQIEHAVAVQDDGTRTWLITEREDVEPLRAFLDRMRFMLRVEVTVEDQVAVLGTAAGGWQYLPAEPSVLTWNDPWPRTGPGGTTYGPPDAEHPGIDIHRALTLVRRERLTDAVEGFLATAGPRARVAGTWAWEALRVEAWRPRFGCEVDERALPHELDWLRTGVHLEKGCYRGQETVARVINLGRPPRRLVMLHLDGSEHLMPEAGAEVSDGRRVVGRVTSAVRHAELGPVALALVKRSVPAGTTLDVDGVAAAQEIIVPPDGVSAASPAERPGAELRRRAPRG</sequence>
<dbReference type="InterPro" id="IPR029043">
    <property type="entry name" value="GcvT/YgfZ_C"/>
</dbReference>
<dbReference type="PANTHER" id="PTHR22602:SF0">
    <property type="entry name" value="TRANSFERASE CAF17, MITOCHONDRIAL-RELATED"/>
    <property type="match status" value="1"/>
</dbReference>
<dbReference type="PIRSF" id="PIRSF006487">
    <property type="entry name" value="GcvT"/>
    <property type="match status" value="1"/>
</dbReference>
<dbReference type="SUPFAM" id="SSF103025">
    <property type="entry name" value="Folate-binding domain"/>
    <property type="match status" value="1"/>
</dbReference>
<protein>
    <submittedName>
        <fullName evidence="4">Glycine cleavage T C-terminal barrel domain-containing protein</fullName>
    </submittedName>
</protein>
<feature type="compositionally biased region" description="Basic and acidic residues" evidence="2">
    <location>
        <begin position="367"/>
        <end position="378"/>
    </location>
</feature>
<evidence type="ECO:0000259" key="3">
    <source>
        <dbReference type="Pfam" id="PF08669"/>
    </source>
</evidence>
<dbReference type="Pfam" id="PF08669">
    <property type="entry name" value="GCV_T_C"/>
    <property type="match status" value="1"/>
</dbReference>
<dbReference type="NCBIfam" id="TIGR03317">
    <property type="entry name" value="ygfZ_signature"/>
    <property type="match status" value="1"/>
</dbReference>
<dbReference type="InterPro" id="IPR027266">
    <property type="entry name" value="TrmE/GcvT-like"/>
</dbReference>
<evidence type="ECO:0000313" key="5">
    <source>
        <dbReference type="Proteomes" id="UP001165561"/>
    </source>
</evidence>
<reference evidence="4" key="1">
    <citation type="submission" date="2023-02" db="EMBL/GenBank/DDBJ databases">
        <title>Georgenia sp.10Sc9-8, isolated from a soil sample collected from the Taklamakan desert.</title>
        <authorList>
            <person name="Liu S."/>
        </authorList>
    </citation>
    <scope>NUCLEOTIDE SEQUENCE</scope>
    <source>
        <strain evidence="4">10Sc9-8</strain>
    </source>
</reference>